<name>A0A8J3APW6_9BACI</name>
<feature type="transmembrane region" description="Helical" evidence="9">
    <location>
        <begin position="385"/>
        <end position="414"/>
    </location>
</feature>
<keyword evidence="6 8" id="KW-1133">Transmembrane helix</keyword>
<dbReference type="GO" id="GO:0005886">
    <property type="term" value="C:plasma membrane"/>
    <property type="evidence" value="ECO:0007669"/>
    <property type="project" value="UniProtKB-SubCell"/>
</dbReference>
<feature type="transmembrane region" description="Helical" evidence="9">
    <location>
        <begin position="21"/>
        <end position="42"/>
    </location>
</feature>
<organism evidence="10 11">
    <name type="scientific">Gottfriedia solisilvae</name>
    <dbReference type="NCBI Taxonomy" id="1516104"/>
    <lineage>
        <taxon>Bacteria</taxon>
        <taxon>Bacillati</taxon>
        <taxon>Bacillota</taxon>
        <taxon>Bacilli</taxon>
        <taxon>Bacillales</taxon>
        <taxon>Bacillaceae</taxon>
        <taxon>Gottfriedia</taxon>
    </lineage>
</organism>
<dbReference type="InterPro" id="IPR006043">
    <property type="entry name" value="NCS2"/>
</dbReference>
<feature type="transmembrane region" description="Helical" evidence="9">
    <location>
        <begin position="426"/>
        <end position="444"/>
    </location>
</feature>
<reference evidence="11" key="1">
    <citation type="journal article" date="2019" name="Int. J. Syst. Evol. Microbiol.">
        <title>The Global Catalogue of Microorganisms (GCM) 10K type strain sequencing project: providing services to taxonomists for standard genome sequencing and annotation.</title>
        <authorList>
            <consortium name="The Broad Institute Genomics Platform"/>
            <consortium name="The Broad Institute Genome Sequencing Center for Infectious Disease"/>
            <person name="Wu L."/>
            <person name="Ma J."/>
        </authorList>
    </citation>
    <scope>NUCLEOTIDE SEQUENCE [LARGE SCALE GENOMIC DNA]</scope>
    <source>
        <strain evidence="11">CGMCC 1.14993</strain>
    </source>
</reference>
<evidence type="ECO:0000313" key="10">
    <source>
        <dbReference type="EMBL" id="GGI18508.1"/>
    </source>
</evidence>
<keyword evidence="4 8" id="KW-1003">Cell membrane</keyword>
<evidence type="ECO:0000256" key="3">
    <source>
        <dbReference type="ARBA" id="ARBA00022448"/>
    </source>
</evidence>
<feature type="transmembrane region" description="Helical" evidence="9">
    <location>
        <begin position="87"/>
        <end position="107"/>
    </location>
</feature>
<evidence type="ECO:0000313" key="11">
    <source>
        <dbReference type="Proteomes" id="UP000626244"/>
    </source>
</evidence>
<comment type="similarity">
    <text evidence="2 8">Belongs to the nucleobase:cation symporter-2 (NCS2) (TC 2.A.40) family. Azg-like subfamily.</text>
</comment>
<keyword evidence="3 8" id="KW-0813">Transport</keyword>
<comment type="subcellular location">
    <subcellularLocation>
        <location evidence="1 8">Cell membrane</location>
        <topology evidence="1 8">Multi-pass membrane protein</topology>
    </subcellularLocation>
</comment>
<accession>A0A8J3APW6</accession>
<feature type="transmembrane region" description="Helical" evidence="9">
    <location>
        <begin position="113"/>
        <end position="131"/>
    </location>
</feature>
<evidence type="ECO:0000256" key="2">
    <source>
        <dbReference type="ARBA" id="ARBA00005697"/>
    </source>
</evidence>
<keyword evidence="11" id="KW-1185">Reference proteome</keyword>
<dbReference type="PIRSF" id="PIRSF005353">
    <property type="entry name" value="PbuG"/>
    <property type="match status" value="1"/>
</dbReference>
<protein>
    <submittedName>
        <fullName evidence="10">Guanine/hypoxanthine permease PbuG</fullName>
    </submittedName>
</protein>
<comment type="caution">
    <text evidence="10">The sequence shown here is derived from an EMBL/GenBank/DDBJ whole genome shotgun (WGS) entry which is preliminary data.</text>
</comment>
<sequence>MKERISNYFEFNKLGTSFRQETIAGLTTFLAMAYILFVNPSILSLSDIKDFPETLRMNREAIFVATSLAAAYGSILMGIYARYPIALAPGMGLNAFFAFNVVLGMGIPWQTALAGVFVSGILFIILSLTGLREQIINAIPIELKLAIGSGIGFFITFVGLKNSGIIVSNPATFVALGKLNEPAVLLTIFGLVITVILMARKVKAGVFLGMIITAIAGMIFGIIDLPSSVVGPVPSIAPTFGEAIKHIPDVFSSPQMFAVVLTFFIVDFFDATGTLVAVANQAGLLKDNKLERAGKALMVDATAVVVGSTLGTSTTTSYIESTAGVAAGGRTGFSAVITGLLFLLALFFAPLLGVVTAAVTSPALIVVGVLMVSSIGQIDWKKFEIAVPAFFTIIAMPLTYSIATGIAVGFIFYPISMLAAGKAKKIHPIMYVLFVVFLLFLTYFRE</sequence>
<feature type="transmembrane region" description="Helical" evidence="9">
    <location>
        <begin position="206"/>
        <end position="223"/>
    </location>
</feature>
<evidence type="ECO:0000256" key="4">
    <source>
        <dbReference type="ARBA" id="ARBA00022475"/>
    </source>
</evidence>
<dbReference type="InterPro" id="IPR026033">
    <property type="entry name" value="Azg-like_bact_archaea"/>
</dbReference>
<feature type="transmembrane region" description="Helical" evidence="9">
    <location>
        <begin position="62"/>
        <end position="80"/>
    </location>
</feature>
<dbReference type="GO" id="GO:0005345">
    <property type="term" value="F:purine nucleobase transmembrane transporter activity"/>
    <property type="evidence" value="ECO:0007669"/>
    <property type="project" value="TreeGrafter"/>
</dbReference>
<dbReference type="Pfam" id="PF00860">
    <property type="entry name" value="Xan_ur_permease"/>
    <property type="match status" value="1"/>
</dbReference>
<keyword evidence="5 8" id="KW-0812">Transmembrane</keyword>
<keyword evidence="7 8" id="KW-0472">Membrane</keyword>
<dbReference type="Proteomes" id="UP000626244">
    <property type="component" value="Unassembled WGS sequence"/>
</dbReference>
<dbReference type="PANTHER" id="PTHR43337:SF11">
    <property type="entry name" value="GUANINE_HYPOXANTHINE PERMEASE PBUG"/>
    <property type="match status" value="1"/>
</dbReference>
<proteinExistence type="inferred from homology"/>
<dbReference type="EMBL" id="BMHB01000008">
    <property type="protein sequence ID" value="GGI18508.1"/>
    <property type="molecule type" value="Genomic_DNA"/>
</dbReference>
<feature type="transmembrane region" description="Helical" evidence="9">
    <location>
        <begin position="340"/>
        <end position="373"/>
    </location>
</feature>
<gene>
    <name evidence="10" type="primary">pbuG</name>
    <name evidence="10" type="ORF">GCM10007380_43260</name>
</gene>
<evidence type="ECO:0000256" key="1">
    <source>
        <dbReference type="ARBA" id="ARBA00004651"/>
    </source>
</evidence>
<evidence type="ECO:0000256" key="5">
    <source>
        <dbReference type="ARBA" id="ARBA00022692"/>
    </source>
</evidence>
<dbReference type="PANTHER" id="PTHR43337">
    <property type="entry name" value="XANTHINE/URACIL PERMEASE C887.17-RELATED"/>
    <property type="match status" value="1"/>
</dbReference>
<feature type="transmembrane region" description="Helical" evidence="9">
    <location>
        <begin position="256"/>
        <end position="279"/>
    </location>
</feature>
<evidence type="ECO:0000256" key="7">
    <source>
        <dbReference type="ARBA" id="ARBA00023136"/>
    </source>
</evidence>
<dbReference type="AlphaFoldDB" id="A0A8J3APW6"/>
<feature type="transmembrane region" description="Helical" evidence="9">
    <location>
        <begin position="182"/>
        <end position="199"/>
    </location>
</feature>
<evidence type="ECO:0000256" key="9">
    <source>
        <dbReference type="SAM" id="Phobius"/>
    </source>
</evidence>
<evidence type="ECO:0000256" key="6">
    <source>
        <dbReference type="ARBA" id="ARBA00022989"/>
    </source>
</evidence>
<feature type="transmembrane region" description="Helical" evidence="9">
    <location>
        <begin position="143"/>
        <end position="162"/>
    </location>
</feature>
<evidence type="ECO:0000256" key="8">
    <source>
        <dbReference type="PIRNR" id="PIRNR005353"/>
    </source>
</evidence>
<dbReference type="InterPro" id="IPR045018">
    <property type="entry name" value="Azg-like"/>
</dbReference>